<proteinExistence type="predicted"/>
<dbReference type="Proteomes" id="UP000299102">
    <property type="component" value="Unassembled WGS sequence"/>
</dbReference>
<protein>
    <submittedName>
        <fullName evidence="2">Uncharacterized protein</fullName>
    </submittedName>
</protein>
<gene>
    <name evidence="2" type="ORF">EVAR_52237_1</name>
</gene>
<feature type="region of interest" description="Disordered" evidence="1">
    <location>
        <begin position="125"/>
        <end position="152"/>
    </location>
</feature>
<dbReference type="OrthoDB" id="8064697at2759"/>
<evidence type="ECO:0000313" key="3">
    <source>
        <dbReference type="Proteomes" id="UP000299102"/>
    </source>
</evidence>
<dbReference type="EMBL" id="BGZK01001543">
    <property type="protein sequence ID" value="GBP82033.1"/>
    <property type="molecule type" value="Genomic_DNA"/>
</dbReference>
<evidence type="ECO:0000256" key="1">
    <source>
        <dbReference type="SAM" id="MobiDB-lite"/>
    </source>
</evidence>
<organism evidence="2 3">
    <name type="scientific">Eumeta variegata</name>
    <name type="common">Bagworm moth</name>
    <name type="synonym">Eumeta japonica</name>
    <dbReference type="NCBI Taxonomy" id="151549"/>
    <lineage>
        <taxon>Eukaryota</taxon>
        <taxon>Metazoa</taxon>
        <taxon>Ecdysozoa</taxon>
        <taxon>Arthropoda</taxon>
        <taxon>Hexapoda</taxon>
        <taxon>Insecta</taxon>
        <taxon>Pterygota</taxon>
        <taxon>Neoptera</taxon>
        <taxon>Endopterygota</taxon>
        <taxon>Lepidoptera</taxon>
        <taxon>Glossata</taxon>
        <taxon>Ditrysia</taxon>
        <taxon>Tineoidea</taxon>
        <taxon>Psychidae</taxon>
        <taxon>Oiketicinae</taxon>
        <taxon>Eumeta</taxon>
    </lineage>
</organism>
<keyword evidence="3" id="KW-1185">Reference proteome</keyword>
<feature type="compositionally biased region" description="Acidic residues" evidence="1">
    <location>
        <begin position="142"/>
        <end position="152"/>
    </location>
</feature>
<reference evidence="2 3" key="1">
    <citation type="journal article" date="2019" name="Commun. Biol.">
        <title>The bagworm genome reveals a unique fibroin gene that provides high tensile strength.</title>
        <authorList>
            <person name="Kono N."/>
            <person name="Nakamura H."/>
            <person name="Ohtoshi R."/>
            <person name="Tomita M."/>
            <person name="Numata K."/>
            <person name="Arakawa K."/>
        </authorList>
    </citation>
    <scope>NUCLEOTIDE SEQUENCE [LARGE SCALE GENOMIC DNA]</scope>
</reference>
<dbReference type="AlphaFoldDB" id="A0A4C1Z4C3"/>
<comment type="caution">
    <text evidence="2">The sequence shown here is derived from an EMBL/GenBank/DDBJ whole genome shotgun (WGS) entry which is preliminary data.</text>
</comment>
<evidence type="ECO:0000313" key="2">
    <source>
        <dbReference type="EMBL" id="GBP82033.1"/>
    </source>
</evidence>
<name>A0A4C1Z4C3_EUMVA</name>
<sequence>MAFDRVWHDGLIHKFLDTALPFGKTAVLLTSSQRNMPTRLRLRGQAVEWKTCVHIDRSLLMIAHLDKNSHIQVLYTLPPDLRCTALVRLMLGSAAPASLNSAEHSASQTIVAIARSERAMPLMRRCPGPSHRLMPHLHPRDEEDSETTADSI</sequence>
<accession>A0A4C1Z4C3</accession>